<evidence type="ECO:0000256" key="1">
    <source>
        <dbReference type="SAM" id="Phobius"/>
    </source>
</evidence>
<reference evidence="2 3" key="1">
    <citation type="submission" date="2014-02" db="EMBL/GenBank/DDBJ databases">
        <title>The Genome Sequence of Trichophyton rubrum (morphotype soudanense) CBS 452.61.</title>
        <authorList>
            <consortium name="The Broad Institute Genomics Platform"/>
            <person name="Cuomo C.A."/>
            <person name="White T.C."/>
            <person name="Graser Y."/>
            <person name="Martinez-Rossi N."/>
            <person name="Heitman J."/>
            <person name="Young S.K."/>
            <person name="Zeng Q."/>
            <person name="Gargeya S."/>
            <person name="Abouelleil A."/>
            <person name="Alvarado L."/>
            <person name="Chapman S.B."/>
            <person name="Gainer-Dewar J."/>
            <person name="Goldberg J."/>
            <person name="Griggs A."/>
            <person name="Gujja S."/>
            <person name="Hansen M."/>
            <person name="Howarth C."/>
            <person name="Imamovic A."/>
            <person name="Larimer J."/>
            <person name="Martinez D."/>
            <person name="Murphy C."/>
            <person name="Pearson M.D."/>
            <person name="Persinoti G."/>
            <person name="Poon T."/>
            <person name="Priest M."/>
            <person name="Roberts A.D."/>
            <person name="Saif S."/>
            <person name="Shea T.D."/>
            <person name="Sykes S.N."/>
            <person name="Wortman J."/>
            <person name="Nusbaum C."/>
            <person name="Birren B."/>
        </authorList>
    </citation>
    <scope>NUCLEOTIDE SEQUENCE [LARGE SCALE GENOMIC DNA]</scope>
    <source>
        <strain evidence="2 3">CBS 452.61</strain>
    </source>
</reference>
<keyword evidence="1" id="KW-0472">Membrane</keyword>
<dbReference type="EMBL" id="KK208943">
    <property type="protein sequence ID" value="EZF69018.1"/>
    <property type="molecule type" value="Genomic_DNA"/>
</dbReference>
<protein>
    <submittedName>
        <fullName evidence="2">Uncharacterized protein</fullName>
    </submittedName>
</protein>
<keyword evidence="1" id="KW-0812">Transmembrane</keyword>
<keyword evidence="1" id="KW-1133">Transmembrane helix</keyword>
<sequence>SRLHGPATFLGLILDIPFSFHLPLFFPLFLFCQGRDPAPFSLPHWYCYLFFFHFLSPPLHRFVPCVVCRAPFSPIPLFFYCTSTTLFNKLTPLVLLRVPINILIPLSTCVSPSDVVVVHFAGSQNGD</sequence>
<gene>
    <name evidence="2" type="ORF">H105_08427</name>
</gene>
<evidence type="ECO:0000313" key="3">
    <source>
        <dbReference type="Proteomes" id="UP000023623"/>
    </source>
</evidence>
<name>A0A022XF59_TRISD</name>
<dbReference type="HOGENOM" id="CLU_1975917_0_0_1"/>
<feature type="transmembrane region" description="Helical" evidence="1">
    <location>
        <begin position="12"/>
        <end position="32"/>
    </location>
</feature>
<feature type="non-terminal residue" evidence="2">
    <location>
        <position position="1"/>
    </location>
</feature>
<dbReference type="Proteomes" id="UP000023623">
    <property type="component" value="Unassembled WGS sequence"/>
</dbReference>
<proteinExistence type="predicted"/>
<keyword evidence="3" id="KW-1185">Reference proteome</keyword>
<accession>A0A022XF59</accession>
<organism evidence="2 3">
    <name type="scientific">Trichophyton soudanense CBS 452.61</name>
    <dbReference type="NCBI Taxonomy" id="1215331"/>
    <lineage>
        <taxon>Eukaryota</taxon>
        <taxon>Fungi</taxon>
        <taxon>Dikarya</taxon>
        <taxon>Ascomycota</taxon>
        <taxon>Pezizomycotina</taxon>
        <taxon>Eurotiomycetes</taxon>
        <taxon>Eurotiomycetidae</taxon>
        <taxon>Onygenales</taxon>
        <taxon>Arthrodermataceae</taxon>
        <taxon>Trichophyton</taxon>
    </lineage>
</organism>
<dbReference type="AlphaFoldDB" id="A0A022XF59"/>
<evidence type="ECO:0000313" key="2">
    <source>
        <dbReference type="EMBL" id="EZF69018.1"/>
    </source>
</evidence>